<accession>A0A2U3KYT2</accession>
<dbReference type="Proteomes" id="UP000238701">
    <property type="component" value="Unassembled WGS sequence"/>
</dbReference>
<evidence type="ECO:0000313" key="2">
    <source>
        <dbReference type="EMBL" id="SPF44760.1"/>
    </source>
</evidence>
<sequence length="60" mass="6557">MTRTQHRGIRLRKSSPPHKKFLGDFEARKESGSPSNGAGTGGSFYIGVLPGSSRFLRNHS</sequence>
<dbReference type="AlphaFoldDB" id="A0A2U3KYT2"/>
<dbReference type="EMBL" id="OMOD01000150">
    <property type="protein sequence ID" value="SPF44760.1"/>
    <property type="molecule type" value="Genomic_DNA"/>
</dbReference>
<organism evidence="2 3">
    <name type="scientific">Candidatus Sulfotelmatobacter kueseliae</name>
    <dbReference type="NCBI Taxonomy" id="2042962"/>
    <lineage>
        <taxon>Bacteria</taxon>
        <taxon>Pseudomonadati</taxon>
        <taxon>Acidobacteriota</taxon>
        <taxon>Terriglobia</taxon>
        <taxon>Terriglobales</taxon>
        <taxon>Candidatus Korobacteraceae</taxon>
        <taxon>Candidatus Sulfotelmatobacter</taxon>
    </lineage>
</organism>
<feature type="compositionally biased region" description="Basic residues" evidence="1">
    <location>
        <begin position="1"/>
        <end position="20"/>
    </location>
</feature>
<evidence type="ECO:0000313" key="3">
    <source>
        <dbReference type="Proteomes" id="UP000238701"/>
    </source>
</evidence>
<proteinExistence type="predicted"/>
<reference evidence="3" key="1">
    <citation type="submission" date="2018-02" db="EMBL/GenBank/DDBJ databases">
        <authorList>
            <person name="Hausmann B."/>
        </authorList>
    </citation>
    <scope>NUCLEOTIDE SEQUENCE [LARGE SCALE GENOMIC DNA]</scope>
    <source>
        <strain evidence="3">Peat soil MAG SbA1</strain>
    </source>
</reference>
<evidence type="ECO:0000256" key="1">
    <source>
        <dbReference type="SAM" id="MobiDB-lite"/>
    </source>
</evidence>
<name>A0A2U3KYT2_9BACT</name>
<protein>
    <submittedName>
        <fullName evidence="2">Uncharacterized protein</fullName>
    </submittedName>
</protein>
<feature type="region of interest" description="Disordered" evidence="1">
    <location>
        <begin position="1"/>
        <end position="21"/>
    </location>
</feature>
<gene>
    <name evidence="2" type="ORF">SBA1_550125</name>
</gene>